<dbReference type="OrthoDB" id="5150301at2"/>
<evidence type="ECO:0000256" key="1">
    <source>
        <dbReference type="SAM" id="Phobius"/>
    </source>
</evidence>
<gene>
    <name evidence="2" type="ORF">SAMN04324258_2875</name>
</gene>
<feature type="transmembrane region" description="Helical" evidence="1">
    <location>
        <begin position="174"/>
        <end position="191"/>
    </location>
</feature>
<feature type="transmembrane region" description="Helical" evidence="1">
    <location>
        <begin position="88"/>
        <end position="108"/>
    </location>
</feature>
<name>A0A1T5L4V0_9MICO</name>
<dbReference type="Proteomes" id="UP000189777">
    <property type="component" value="Unassembled WGS sequence"/>
</dbReference>
<feature type="transmembrane region" description="Helical" evidence="1">
    <location>
        <begin position="147"/>
        <end position="168"/>
    </location>
</feature>
<keyword evidence="1" id="KW-1133">Transmembrane helix</keyword>
<sequence length="199" mass="20721">MTRPPARTLPARLRAWWRSRYETGRPLPVVGVEVGRWLPGGVLRAAFVVAVAVLLLASGARTTLVSELVVVITGVPVVWAAVRPGPGPAHVALVTVALLLLGSTSAPFDPAVLWLAPLGYVVTRLGWWASHVGVTERVELAALRHSLARDGAVVAGALAIGGAAWTLAGRPVPWLVALGVVALAALAWTAVRRDDGEAG</sequence>
<dbReference type="STRING" id="526729.SAMN04324258_2875"/>
<feature type="transmembrane region" description="Helical" evidence="1">
    <location>
        <begin position="64"/>
        <end position="82"/>
    </location>
</feature>
<keyword evidence="3" id="KW-1185">Reference proteome</keyword>
<evidence type="ECO:0000313" key="2">
    <source>
        <dbReference type="EMBL" id="SKC71077.1"/>
    </source>
</evidence>
<reference evidence="2 3" key="1">
    <citation type="submission" date="2017-02" db="EMBL/GenBank/DDBJ databases">
        <authorList>
            <person name="Peterson S.W."/>
        </authorList>
    </citation>
    <scope>NUCLEOTIDE SEQUENCE [LARGE SCALE GENOMIC DNA]</scope>
    <source>
        <strain evidence="2 3">DSM 21481</strain>
    </source>
</reference>
<dbReference type="EMBL" id="FUZQ01000005">
    <property type="protein sequence ID" value="SKC71077.1"/>
    <property type="molecule type" value="Genomic_DNA"/>
</dbReference>
<dbReference type="AlphaFoldDB" id="A0A1T5L4V0"/>
<keyword evidence="1" id="KW-0472">Membrane</keyword>
<accession>A0A1T5L4V0</accession>
<feature type="transmembrane region" description="Helical" evidence="1">
    <location>
        <begin position="37"/>
        <end position="57"/>
    </location>
</feature>
<protein>
    <submittedName>
        <fullName evidence="2">Uncharacterized protein</fullName>
    </submittedName>
</protein>
<organism evidence="2 3">
    <name type="scientific">Krasilnikoviella flava</name>
    <dbReference type="NCBI Taxonomy" id="526729"/>
    <lineage>
        <taxon>Bacteria</taxon>
        <taxon>Bacillati</taxon>
        <taxon>Actinomycetota</taxon>
        <taxon>Actinomycetes</taxon>
        <taxon>Micrococcales</taxon>
        <taxon>Promicromonosporaceae</taxon>
        <taxon>Krasilnikoviella</taxon>
    </lineage>
</organism>
<proteinExistence type="predicted"/>
<keyword evidence="1" id="KW-0812">Transmembrane</keyword>
<dbReference type="RefSeq" id="WP_079575168.1">
    <property type="nucleotide sequence ID" value="NZ_FUZQ01000005.1"/>
</dbReference>
<evidence type="ECO:0000313" key="3">
    <source>
        <dbReference type="Proteomes" id="UP000189777"/>
    </source>
</evidence>